<dbReference type="Gene3D" id="3.90.226.10">
    <property type="entry name" value="2-enoyl-CoA Hydratase, Chain A, domain 1"/>
    <property type="match status" value="1"/>
</dbReference>
<evidence type="ECO:0000313" key="7">
    <source>
        <dbReference type="EMBL" id="QLF67985.1"/>
    </source>
</evidence>
<evidence type="ECO:0000256" key="2">
    <source>
        <dbReference type="ARBA" id="ARBA00022640"/>
    </source>
</evidence>
<dbReference type="SUPFAM" id="SSF52096">
    <property type="entry name" value="ClpP/crotonase"/>
    <property type="match status" value="1"/>
</dbReference>
<protein>
    <recommendedName>
        <fullName evidence="6">ATP-dependent Clp protease proteolytic subunit</fullName>
    </recommendedName>
</protein>
<dbReference type="InterPro" id="IPR001907">
    <property type="entry name" value="ClpP"/>
</dbReference>
<dbReference type="GO" id="GO:0006515">
    <property type="term" value="P:protein quality control for misfolded or incompletely synthesized proteins"/>
    <property type="evidence" value="ECO:0007669"/>
    <property type="project" value="TreeGrafter"/>
</dbReference>
<dbReference type="Pfam" id="PF00574">
    <property type="entry name" value="CLP_protease"/>
    <property type="match status" value="1"/>
</dbReference>
<gene>
    <name evidence="7" type="primary">clpP</name>
</gene>
<name>A0A7D5FLJ6_CRYJA</name>
<keyword evidence="3 7" id="KW-0645">Protease</keyword>
<evidence type="ECO:0000256" key="6">
    <source>
        <dbReference type="RuleBase" id="RU003567"/>
    </source>
</evidence>
<evidence type="ECO:0000256" key="1">
    <source>
        <dbReference type="ARBA" id="ARBA00007039"/>
    </source>
</evidence>
<geneLocation type="chloroplast" evidence="7"/>
<sequence length="293" mass="33689">MSMDVANVPKVPYQGPEEEEANWVELYHRLFFGRYIILARPLEKQPADQIMKSMIYLNQEDQTKDFMFFLHCRGGGMVQGVAVYDTMQYVTGDVFTIGVGLNASMGAFLLHGGTFTKRVMTQNASIMIHQPHMSPYDRRATSIESSFDSEYLGLLRSYVARTYLRRTKQDFELICYLLERDIYMTPDQAVEFGLIDEIGVEGLGFSDTLDTLFIHDDADAHDNSFANFIRDFARDREDRSIDRRPAEWFSPWNPTTLDSNRPNNIPVLDHRKARNIVLRGENDSAKTLQTTVL</sequence>
<dbReference type="InterPro" id="IPR023562">
    <property type="entry name" value="ClpP/TepA"/>
</dbReference>
<dbReference type="PANTHER" id="PTHR10381">
    <property type="entry name" value="ATP-DEPENDENT CLP PROTEASE PROTEOLYTIC SUBUNIT"/>
    <property type="match status" value="1"/>
</dbReference>
<dbReference type="AlphaFoldDB" id="A0A7D5FLJ6"/>
<accession>A0A7D5FLJ6</accession>
<dbReference type="CDD" id="cd07017">
    <property type="entry name" value="S14_ClpP_2"/>
    <property type="match status" value="1"/>
</dbReference>
<dbReference type="GO" id="GO:0051117">
    <property type="term" value="F:ATPase binding"/>
    <property type="evidence" value="ECO:0007669"/>
    <property type="project" value="TreeGrafter"/>
</dbReference>
<dbReference type="GO" id="GO:0009536">
    <property type="term" value="C:plastid"/>
    <property type="evidence" value="ECO:0007669"/>
    <property type="project" value="UniProtKB-ARBA"/>
</dbReference>
<reference evidence="7" key="1">
    <citation type="submission" date="2020-06" db="EMBL/GenBank/DDBJ databases">
        <title>Complete Chloroplast Genome of Cryptomeria fortunei.</title>
        <authorList>
            <person name="Xie W."/>
            <person name="Zhang F."/>
        </authorList>
    </citation>
    <scope>NUCLEOTIDE SEQUENCE</scope>
</reference>
<comment type="similarity">
    <text evidence="1 6">Belongs to the peptidase S14 family.</text>
</comment>
<proteinExistence type="inferred from homology"/>
<keyword evidence="5" id="KW-0720">Serine protease</keyword>
<evidence type="ECO:0000256" key="3">
    <source>
        <dbReference type="ARBA" id="ARBA00022670"/>
    </source>
</evidence>
<dbReference type="GO" id="GO:0009368">
    <property type="term" value="C:endopeptidase Clp complex"/>
    <property type="evidence" value="ECO:0007669"/>
    <property type="project" value="TreeGrafter"/>
</dbReference>
<evidence type="ECO:0000256" key="4">
    <source>
        <dbReference type="ARBA" id="ARBA00022801"/>
    </source>
</evidence>
<keyword evidence="2 7" id="KW-0934">Plastid</keyword>
<dbReference type="PANTHER" id="PTHR10381:SF15">
    <property type="entry name" value="CHLOROPLASTIC ATP-DEPENDENT CLP PROTEASE PROTEOLYTIC SUBUNIT 1"/>
    <property type="match status" value="1"/>
</dbReference>
<dbReference type="GO" id="GO:0004176">
    <property type="term" value="F:ATP-dependent peptidase activity"/>
    <property type="evidence" value="ECO:0007669"/>
    <property type="project" value="InterPro"/>
</dbReference>
<keyword evidence="7" id="KW-0150">Chloroplast</keyword>
<dbReference type="PRINTS" id="PR00127">
    <property type="entry name" value="CLPPROTEASEP"/>
</dbReference>
<keyword evidence="4" id="KW-0378">Hydrolase</keyword>
<organism evidence="7">
    <name type="scientific">Cryptomeria japonica var. sinensis</name>
    <dbReference type="NCBI Taxonomy" id="99810"/>
    <lineage>
        <taxon>Eukaryota</taxon>
        <taxon>Viridiplantae</taxon>
        <taxon>Streptophyta</taxon>
        <taxon>Embryophyta</taxon>
        <taxon>Tracheophyta</taxon>
        <taxon>Spermatophyta</taxon>
        <taxon>Pinopsida</taxon>
        <taxon>Pinidae</taxon>
        <taxon>Conifers II</taxon>
        <taxon>Cupressales</taxon>
        <taxon>Cupressaceae</taxon>
        <taxon>Cryptomeria</taxon>
    </lineage>
</organism>
<evidence type="ECO:0000256" key="5">
    <source>
        <dbReference type="ARBA" id="ARBA00022825"/>
    </source>
</evidence>
<dbReference type="EMBL" id="MT554702">
    <property type="protein sequence ID" value="QLF67985.1"/>
    <property type="molecule type" value="Genomic_DNA"/>
</dbReference>
<dbReference type="GO" id="GO:0004252">
    <property type="term" value="F:serine-type endopeptidase activity"/>
    <property type="evidence" value="ECO:0007669"/>
    <property type="project" value="InterPro"/>
</dbReference>
<dbReference type="InterPro" id="IPR029045">
    <property type="entry name" value="ClpP/crotonase-like_dom_sf"/>
</dbReference>